<organism evidence="2 3">
    <name type="scientific">Dokdonella fugitiva</name>
    <dbReference type="NCBI Taxonomy" id="328517"/>
    <lineage>
        <taxon>Bacteria</taxon>
        <taxon>Pseudomonadati</taxon>
        <taxon>Pseudomonadota</taxon>
        <taxon>Gammaproteobacteria</taxon>
        <taxon>Lysobacterales</taxon>
        <taxon>Rhodanobacteraceae</taxon>
        <taxon>Dokdonella</taxon>
    </lineage>
</organism>
<evidence type="ECO:0000313" key="3">
    <source>
        <dbReference type="Proteomes" id="UP000550401"/>
    </source>
</evidence>
<dbReference type="InterPro" id="IPR002816">
    <property type="entry name" value="TraB/PrgY/GumN_fam"/>
</dbReference>
<sequence>MRRLALRVFAGMLLAGMAHAAAVEPSSTNGSSLETIVVTGEQPGPGLWRVSKDEHVMWVLGTLSPLPRRLEWRTAEVERRIGESQQVLLAPQVKMEANVGFFGQLVLLPSLIGIRDNPGGAKLADVLPAELYERWRVLKQRYIGRSGKVEQWRPIFAARELYESAIGGAGLAEKPIVTDAVRKAAKKAGVPLTPVLLEIGIDSPKAALKDFKKAELDDQECFRRTLERVDTDLAHMAERANAWSTGDLAALRALPHVDEMGPCRAAITKLSIMRERGLDDIEARLRDAWLEAATSALAHDATSFAVLPMHLVVDADGYLAELRRRGYAIEAPDDGDAPLASSSP</sequence>
<proteinExistence type="predicted"/>
<keyword evidence="1" id="KW-0732">Signal</keyword>
<keyword evidence="3" id="KW-1185">Reference proteome</keyword>
<evidence type="ECO:0000256" key="1">
    <source>
        <dbReference type="SAM" id="SignalP"/>
    </source>
</evidence>
<evidence type="ECO:0008006" key="4">
    <source>
        <dbReference type="Google" id="ProtNLM"/>
    </source>
</evidence>
<dbReference type="InterPro" id="IPR010916">
    <property type="entry name" value="TonB_box_CS"/>
</dbReference>
<accession>A0A839EZ44</accession>
<gene>
    <name evidence="2" type="ORF">FHW12_002147</name>
</gene>
<dbReference type="EMBL" id="JACGXL010000003">
    <property type="protein sequence ID" value="MBA8887923.1"/>
    <property type="molecule type" value="Genomic_DNA"/>
</dbReference>
<evidence type="ECO:0000313" key="2">
    <source>
        <dbReference type="EMBL" id="MBA8887923.1"/>
    </source>
</evidence>
<name>A0A839EZ44_9GAMM</name>
<dbReference type="Proteomes" id="UP000550401">
    <property type="component" value="Unassembled WGS sequence"/>
</dbReference>
<reference evidence="2 3" key="1">
    <citation type="submission" date="2020-07" db="EMBL/GenBank/DDBJ databases">
        <title>Genomic Encyclopedia of Type Strains, Phase IV (KMG-V): Genome sequencing to study the core and pangenomes of soil and plant-associated prokaryotes.</title>
        <authorList>
            <person name="Whitman W."/>
        </authorList>
    </citation>
    <scope>NUCLEOTIDE SEQUENCE [LARGE SCALE GENOMIC DNA]</scope>
    <source>
        <strain evidence="2 3">RH2WT43</strain>
    </source>
</reference>
<comment type="caution">
    <text evidence="2">The sequence shown here is derived from an EMBL/GenBank/DDBJ whole genome shotgun (WGS) entry which is preliminary data.</text>
</comment>
<feature type="signal peptide" evidence="1">
    <location>
        <begin position="1"/>
        <end position="20"/>
    </location>
</feature>
<dbReference type="RefSeq" id="WP_259392999.1">
    <property type="nucleotide sequence ID" value="NZ_JACGXL010000003.1"/>
</dbReference>
<dbReference type="AlphaFoldDB" id="A0A839EZ44"/>
<dbReference type="Pfam" id="PF01963">
    <property type="entry name" value="TraB_PrgY_gumN"/>
    <property type="match status" value="1"/>
</dbReference>
<protein>
    <recommendedName>
        <fullName evidence="4">TraB family protein</fullName>
    </recommendedName>
</protein>
<dbReference type="CDD" id="cd14788">
    <property type="entry name" value="GumN"/>
    <property type="match status" value="1"/>
</dbReference>
<dbReference type="PROSITE" id="PS00430">
    <property type="entry name" value="TONB_DEPENDENT_REC_1"/>
    <property type="match status" value="1"/>
</dbReference>
<feature type="chain" id="PRO_5032658835" description="TraB family protein" evidence="1">
    <location>
        <begin position="21"/>
        <end position="344"/>
    </location>
</feature>